<proteinExistence type="predicted"/>
<organism evidence="1 2">
    <name type="scientific">Croceibacterium xixiisoli</name>
    <dbReference type="NCBI Taxonomy" id="1476466"/>
    <lineage>
        <taxon>Bacteria</taxon>
        <taxon>Pseudomonadati</taxon>
        <taxon>Pseudomonadota</taxon>
        <taxon>Alphaproteobacteria</taxon>
        <taxon>Sphingomonadales</taxon>
        <taxon>Erythrobacteraceae</taxon>
        <taxon>Croceibacterium</taxon>
    </lineage>
</organism>
<dbReference type="Proteomes" id="UP000469430">
    <property type="component" value="Unassembled WGS sequence"/>
</dbReference>
<gene>
    <name evidence="1" type="ORF">GRI97_05345</name>
</gene>
<keyword evidence="2" id="KW-1185">Reference proteome</keyword>
<sequence length="98" mass="10963">MGYTQFFPQQANAIGIMMRAIHAGGPADGAGIVLGIDQGQLMMGKKLIQIHRRPPSALDWLFFRIHHTAMARRASLAAKMRSYPRSPSLHDKIHKQMI</sequence>
<evidence type="ECO:0000313" key="1">
    <source>
        <dbReference type="EMBL" id="MXO98409.1"/>
    </source>
</evidence>
<protein>
    <submittedName>
        <fullName evidence="1">Uncharacterized protein</fullName>
    </submittedName>
</protein>
<dbReference type="EMBL" id="WTYJ01000001">
    <property type="protein sequence ID" value="MXO98409.1"/>
    <property type="molecule type" value="Genomic_DNA"/>
</dbReference>
<reference evidence="1 2" key="1">
    <citation type="submission" date="2019-12" db="EMBL/GenBank/DDBJ databases">
        <title>Genomic-based taxomic classification of the family Erythrobacteraceae.</title>
        <authorList>
            <person name="Xu L."/>
        </authorList>
    </citation>
    <scope>NUCLEOTIDE SEQUENCE [LARGE SCALE GENOMIC DNA]</scope>
    <source>
        <strain evidence="1 2">S36</strain>
    </source>
</reference>
<dbReference type="AlphaFoldDB" id="A0A6I4TSV7"/>
<name>A0A6I4TSV7_9SPHN</name>
<dbReference type="RefSeq" id="WP_161390057.1">
    <property type="nucleotide sequence ID" value="NZ_JBHSCP010000001.1"/>
</dbReference>
<evidence type="ECO:0000313" key="2">
    <source>
        <dbReference type="Proteomes" id="UP000469430"/>
    </source>
</evidence>
<comment type="caution">
    <text evidence="1">The sequence shown here is derived from an EMBL/GenBank/DDBJ whole genome shotgun (WGS) entry which is preliminary data.</text>
</comment>
<accession>A0A6I4TSV7</accession>